<gene>
    <name evidence="2" type="ORF">ABT39_MTgene2334</name>
</gene>
<evidence type="ECO:0000256" key="1">
    <source>
        <dbReference type="SAM" id="MobiDB-lite"/>
    </source>
</evidence>
<feature type="compositionally biased region" description="Polar residues" evidence="1">
    <location>
        <begin position="1"/>
        <end position="24"/>
    </location>
</feature>
<accession>A0A117NFS9</accession>
<proteinExistence type="predicted"/>
<organism evidence="2">
    <name type="scientific">Picea glauca</name>
    <name type="common">White spruce</name>
    <name type="synonym">Pinus glauca</name>
    <dbReference type="NCBI Taxonomy" id="3330"/>
    <lineage>
        <taxon>Eukaryota</taxon>
        <taxon>Viridiplantae</taxon>
        <taxon>Streptophyta</taxon>
        <taxon>Embryophyta</taxon>
        <taxon>Tracheophyta</taxon>
        <taxon>Spermatophyta</taxon>
        <taxon>Pinopsida</taxon>
        <taxon>Pinidae</taxon>
        <taxon>Conifers I</taxon>
        <taxon>Pinales</taxon>
        <taxon>Pinaceae</taxon>
        <taxon>Picea</taxon>
    </lineage>
</organism>
<protein>
    <submittedName>
        <fullName evidence="2">Uncharacterized protein</fullName>
    </submittedName>
</protein>
<dbReference type="AlphaFoldDB" id="A0A117NFS9"/>
<evidence type="ECO:0000313" key="2">
    <source>
        <dbReference type="EMBL" id="KUM45768.1"/>
    </source>
</evidence>
<feature type="region of interest" description="Disordered" evidence="1">
    <location>
        <begin position="1"/>
        <end position="34"/>
    </location>
</feature>
<reference evidence="2" key="1">
    <citation type="journal article" date="2015" name="Genome Biol. Evol.">
        <title>Organellar Genomes of White Spruce (Picea glauca): Assembly and Annotation.</title>
        <authorList>
            <person name="Jackman S.D."/>
            <person name="Warren R.L."/>
            <person name="Gibb E.A."/>
            <person name="Vandervalk B.P."/>
            <person name="Mohamadi H."/>
            <person name="Chu J."/>
            <person name="Raymond A."/>
            <person name="Pleasance S."/>
            <person name="Coope R."/>
            <person name="Wildung M.R."/>
            <person name="Ritland C.E."/>
            <person name="Bousquet J."/>
            <person name="Jones S.J."/>
            <person name="Bohlmann J."/>
            <person name="Birol I."/>
        </authorList>
    </citation>
    <scope>NUCLEOTIDE SEQUENCE [LARGE SCALE GENOMIC DNA]</scope>
    <source>
        <tissue evidence="2">Flushing bud</tissue>
    </source>
</reference>
<geneLocation type="mitochondrion" evidence="2"/>
<feature type="region of interest" description="Disordered" evidence="1">
    <location>
        <begin position="156"/>
        <end position="178"/>
    </location>
</feature>
<dbReference type="EMBL" id="LKAM01000016">
    <property type="protein sequence ID" value="KUM45768.1"/>
    <property type="molecule type" value="Genomic_DNA"/>
</dbReference>
<keyword evidence="2" id="KW-0496">Mitochondrion</keyword>
<name>A0A117NFS9_PICGL</name>
<sequence length="275" mass="28450">MDNNASTSGQGSSNIPISSISAGGTQPPVMASSTPIISSQMAGVSYSSLPSSGSRVGPSNAFSKSLSNPFAFGMPSFGMTFGNMSSQPVFSSVPMPSGASTNPFQAFSFGGGHIPPPAPSLGGGLFPSSGIPLGGMPSQGGANMYGGAFPPYSGFQSSHPFDPSGSNVPGSSAMSSGLNIHQSVGQAPHNWNSSSQPRLPFLATLNLPDFTKLTNDPVMHLPYWPPVPTKLPSDIPKLKGKAGEDPANHVMTFHLWCSSNSLMDDSIRLRLFQRT</sequence>
<comment type="caution">
    <text evidence="2">The sequence shown here is derived from an EMBL/GenBank/DDBJ whole genome shotgun (WGS) entry which is preliminary data.</text>
</comment>